<keyword evidence="1 3" id="KW-0193">Cuticle</keyword>
<evidence type="ECO:0000256" key="1">
    <source>
        <dbReference type="ARBA" id="ARBA00022460"/>
    </source>
</evidence>
<accession>A0A8S3WHV1</accession>
<feature type="compositionally biased region" description="Polar residues" evidence="4">
    <location>
        <begin position="78"/>
        <end position="107"/>
    </location>
</feature>
<evidence type="ECO:0000256" key="2">
    <source>
        <dbReference type="ARBA" id="ARBA00022729"/>
    </source>
</evidence>
<feature type="signal peptide" evidence="5">
    <location>
        <begin position="1"/>
        <end position="16"/>
    </location>
</feature>
<organism evidence="6 7">
    <name type="scientific">Parnassius apollo</name>
    <name type="common">Apollo butterfly</name>
    <name type="synonym">Papilio apollo</name>
    <dbReference type="NCBI Taxonomy" id="110799"/>
    <lineage>
        <taxon>Eukaryota</taxon>
        <taxon>Metazoa</taxon>
        <taxon>Ecdysozoa</taxon>
        <taxon>Arthropoda</taxon>
        <taxon>Hexapoda</taxon>
        <taxon>Insecta</taxon>
        <taxon>Pterygota</taxon>
        <taxon>Neoptera</taxon>
        <taxon>Endopterygota</taxon>
        <taxon>Lepidoptera</taxon>
        <taxon>Glossata</taxon>
        <taxon>Ditrysia</taxon>
        <taxon>Papilionoidea</taxon>
        <taxon>Papilionidae</taxon>
        <taxon>Parnassiinae</taxon>
        <taxon>Parnassini</taxon>
        <taxon>Parnassius</taxon>
        <taxon>Parnassius</taxon>
    </lineage>
</organism>
<dbReference type="GO" id="GO:0005615">
    <property type="term" value="C:extracellular space"/>
    <property type="evidence" value="ECO:0007669"/>
    <property type="project" value="TreeGrafter"/>
</dbReference>
<feature type="region of interest" description="Disordered" evidence="4">
    <location>
        <begin position="31"/>
        <end position="179"/>
    </location>
</feature>
<keyword evidence="7" id="KW-1185">Reference proteome</keyword>
<dbReference type="InterPro" id="IPR031311">
    <property type="entry name" value="CHIT_BIND_RR_consensus"/>
</dbReference>
<dbReference type="InterPro" id="IPR000618">
    <property type="entry name" value="Insect_cuticle"/>
</dbReference>
<feature type="compositionally biased region" description="Low complexity" evidence="4">
    <location>
        <begin position="60"/>
        <end position="75"/>
    </location>
</feature>
<dbReference type="GO" id="GO:0042302">
    <property type="term" value="F:structural constituent of cuticle"/>
    <property type="evidence" value="ECO:0007669"/>
    <property type="project" value="UniProtKB-UniRule"/>
</dbReference>
<evidence type="ECO:0000256" key="4">
    <source>
        <dbReference type="SAM" id="MobiDB-lite"/>
    </source>
</evidence>
<gene>
    <name evidence="6" type="ORF">PAPOLLO_LOCUS6460</name>
</gene>
<evidence type="ECO:0000313" key="7">
    <source>
        <dbReference type="Proteomes" id="UP000691718"/>
    </source>
</evidence>
<evidence type="ECO:0000256" key="3">
    <source>
        <dbReference type="PROSITE-ProRule" id="PRU00497"/>
    </source>
</evidence>
<feature type="compositionally biased region" description="Polar residues" evidence="4">
    <location>
        <begin position="119"/>
        <end position="135"/>
    </location>
</feature>
<keyword evidence="2 5" id="KW-0732">Signal</keyword>
<comment type="caution">
    <text evidence="6">The sequence shown here is derived from an EMBL/GenBank/DDBJ whole genome shotgun (WGS) entry which is preliminary data.</text>
</comment>
<dbReference type="Pfam" id="PF00379">
    <property type="entry name" value="Chitin_bind_4"/>
    <property type="match status" value="1"/>
</dbReference>
<feature type="compositionally biased region" description="Polar residues" evidence="4">
    <location>
        <begin position="142"/>
        <end position="158"/>
    </location>
</feature>
<dbReference type="AlphaFoldDB" id="A0A8S3WHV1"/>
<dbReference type="Proteomes" id="UP000691718">
    <property type="component" value="Unassembled WGS sequence"/>
</dbReference>
<evidence type="ECO:0000313" key="6">
    <source>
        <dbReference type="EMBL" id="CAG4960904.1"/>
    </source>
</evidence>
<dbReference type="EMBL" id="CAJQZP010000419">
    <property type="protein sequence ID" value="CAG4960904.1"/>
    <property type="molecule type" value="Genomic_DNA"/>
</dbReference>
<evidence type="ECO:0000256" key="5">
    <source>
        <dbReference type="SAM" id="SignalP"/>
    </source>
</evidence>
<dbReference type="GO" id="GO:0031012">
    <property type="term" value="C:extracellular matrix"/>
    <property type="evidence" value="ECO:0007669"/>
    <property type="project" value="TreeGrafter"/>
</dbReference>
<dbReference type="PANTHER" id="PTHR12236">
    <property type="entry name" value="STRUCTURAL CONTITUENT OF CUTICLE"/>
    <property type="match status" value="1"/>
</dbReference>
<reference evidence="6" key="1">
    <citation type="submission" date="2021-04" db="EMBL/GenBank/DDBJ databases">
        <authorList>
            <person name="Tunstrom K."/>
        </authorList>
    </citation>
    <scope>NUCLEOTIDE SEQUENCE</scope>
</reference>
<protein>
    <submittedName>
        <fullName evidence="6">(apollo) hypothetical protein</fullName>
    </submittedName>
</protein>
<feature type="chain" id="PRO_5035866325" evidence="5">
    <location>
        <begin position="17"/>
        <end position="266"/>
    </location>
</feature>
<dbReference type="InterPro" id="IPR051217">
    <property type="entry name" value="Insect_Cuticle_Struc_Prot"/>
</dbReference>
<dbReference type="OrthoDB" id="6428372at2759"/>
<dbReference type="PROSITE" id="PS51155">
    <property type="entry name" value="CHIT_BIND_RR_2"/>
    <property type="match status" value="1"/>
</dbReference>
<feature type="compositionally biased region" description="Gly residues" evidence="4">
    <location>
        <begin position="243"/>
        <end position="256"/>
    </location>
</feature>
<dbReference type="PROSITE" id="PS00233">
    <property type="entry name" value="CHIT_BIND_RR_1"/>
    <property type="match status" value="1"/>
</dbReference>
<feature type="region of interest" description="Disordered" evidence="4">
    <location>
        <begin position="242"/>
        <end position="266"/>
    </location>
</feature>
<name>A0A8S3WHV1_PARAO</name>
<sequence length="266" mass="28477">MKIIATFVLFFVSTLAEPPIDNRYLPPQQGFRGAAAAPSQTYGAPDSGFGGQRQTAALIRSRPSSTYGSPSSQRSNVRRPSTQYSAPSSQYNTPSQLYGAPASSQMGRGNGFSGFGVQSPATQYGLPSNAPSQQYGVPDVNSFGSAQTNAFEGAQSRQYLPPGRSGYAGDDGSNSEPANYNFEYMVKDDASGNDFGHRESRQGDRAEGLYYVLLPDGRKQTVEYEADQDGYKPRISYEDTGLRTGGYAGNNQGGYSSGYPGQEGPY</sequence>
<dbReference type="PANTHER" id="PTHR12236:SF98">
    <property type="entry name" value="CUTICULAR PROTEIN 56F"/>
    <property type="match status" value="1"/>
</dbReference>
<proteinExistence type="predicted"/>